<dbReference type="Proteomes" id="UP000701853">
    <property type="component" value="Chromosome 9"/>
</dbReference>
<dbReference type="OrthoDB" id="999700at2759"/>
<dbReference type="AlphaFoldDB" id="A0A8J6CUI3"/>
<evidence type="ECO:0000313" key="2">
    <source>
        <dbReference type="Proteomes" id="UP000701853"/>
    </source>
</evidence>
<comment type="caution">
    <text evidence="1">The sequence shown here is derived from an EMBL/GenBank/DDBJ whole genome shotgun (WGS) entry which is preliminary data.</text>
</comment>
<name>A0A8J6CUI3_9ROSI</name>
<sequence length="198" mass="23211">MREHLFRECPIAKEKWEKLGVTWPIIEENTNFKEWFKNIFESNYLAKCRMIACALWETWTSRNRFIHEGEIKLGSQIADFVSNYLKELDGLNMNLPARRFHMGRWVALNGLRLKINFDVTFNNRSNGVFQALNLWLYLGLREVEIEGDSRSRESNKFAHAIAKEGLQKRKTTYLLNMVTSGAEEAVVADQSWTVSMRE</sequence>
<protein>
    <submittedName>
        <fullName evidence="1">Uncharacterized protein</fullName>
    </submittedName>
</protein>
<organism evidence="1 2">
    <name type="scientific">Gossypium anomalum</name>
    <dbReference type="NCBI Taxonomy" id="47600"/>
    <lineage>
        <taxon>Eukaryota</taxon>
        <taxon>Viridiplantae</taxon>
        <taxon>Streptophyta</taxon>
        <taxon>Embryophyta</taxon>
        <taxon>Tracheophyta</taxon>
        <taxon>Spermatophyta</taxon>
        <taxon>Magnoliopsida</taxon>
        <taxon>eudicotyledons</taxon>
        <taxon>Gunneridae</taxon>
        <taxon>Pentapetalae</taxon>
        <taxon>rosids</taxon>
        <taxon>malvids</taxon>
        <taxon>Malvales</taxon>
        <taxon>Malvaceae</taxon>
        <taxon>Malvoideae</taxon>
        <taxon>Gossypium</taxon>
    </lineage>
</organism>
<evidence type="ECO:0000313" key="1">
    <source>
        <dbReference type="EMBL" id="KAG8482855.1"/>
    </source>
</evidence>
<dbReference type="EMBL" id="JAHUZN010000009">
    <property type="protein sequence ID" value="KAG8482855.1"/>
    <property type="molecule type" value="Genomic_DNA"/>
</dbReference>
<reference evidence="1 2" key="1">
    <citation type="journal article" date="2021" name="bioRxiv">
        <title>The Gossypium anomalum genome as a resource for cotton improvement and evolutionary analysis of hybrid incompatibility.</title>
        <authorList>
            <person name="Grover C.E."/>
            <person name="Yuan D."/>
            <person name="Arick M.A."/>
            <person name="Miller E.R."/>
            <person name="Hu G."/>
            <person name="Peterson D.G."/>
            <person name="Wendel J.F."/>
            <person name="Udall J.A."/>
        </authorList>
    </citation>
    <scope>NUCLEOTIDE SEQUENCE [LARGE SCALE GENOMIC DNA]</scope>
    <source>
        <strain evidence="1">JFW-Udall</strain>
        <tissue evidence="1">Leaf</tissue>
    </source>
</reference>
<keyword evidence="2" id="KW-1185">Reference proteome</keyword>
<gene>
    <name evidence="1" type="ORF">CXB51_024210</name>
</gene>
<proteinExistence type="predicted"/>
<accession>A0A8J6CUI3</accession>